<dbReference type="AlphaFoldDB" id="A0A0P7ZHL1"/>
<keyword evidence="1" id="KW-0732">Signal</keyword>
<proteinExistence type="predicted"/>
<gene>
    <name evidence="2" type="ORF">HLUCCA11_21985</name>
</gene>
<dbReference type="Proteomes" id="UP000050465">
    <property type="component" value="Unassembled WGS sequence"/>
</dbReference>
<organism evidence="2 3">
    <name type="scientific">Phormidesmis priestleyi Ana</name>
    <dbReference type="NCBI Taxonomy" id="1666911"/>
    <lineage>
        <taxon>Bacteria</taxon>
        <taxon>Bacillati</taxon>
        <taxon>Cyanobacteriota</taxon>
        <taxon>Cyanophyceae</taxon>
        <taxon>Leptolyngbyales</taxon>
        <taxon>Leptolyngbyaceae</taxon>
        <taxon>Phormidesmis</taxon>
    </lineage>
</organism>
<comment type="caution">
    <text evidence="2">The sequence shown here is derived from an EMBL/GenBank/DDBJ whole genome shotgun (WGS) entry which is preliminary data.</text>
</comment>
<dbReference type="EMBL" id="LJZR01000064">
    <property type="protein sequence ID" value="KPQ32230.1"/>
    <property type="molecule type" value="Genomic_DNA"/>
</dbReference>
<evidence type="ECO:0000313" key="2">
    <source>
        <dbReference type="EMBL" id="KPQ32230.1"/>
    </source>
</evidence>
<reference evidence="2 3" key="1">
    <citation type="submission" date="2015-09" db="EMBL/GenBank/DDBJ databases">
        <title>Identification and resolution of microdiversity through metagenomic sequencing of parallel consortia.</title>
        <authorList>
            <person name="Nelson W.C."/>
            <person name="Romine M.F."/>
            <person name="Lindemann S.R."/>
        </authorList>
    </citation>
    <scope>NUCLEOTIDE SEQUENCE [LARGE SCALE GENOMIC DNA]</scope>
    <source>
        <strain evidence="2">Ana</strain>
    </source>
</reference>
<evidence type="ECO:0000313" key="3">
    <source>
        <dbReference type="Proteomes" id="UP000050465"/>
    </source>
</evidence>
<accession>A0A0P7ZHL1</accession>
<dbReference type="PATRIC" id="fig|1666911.3.peg.4897"/>
<feature type="signal peptide" evidence="1">
    <location>
        <begin position="1"/>
        <end position="27"/>
    </location>
</feature>
<name>A0A0P7ZHL1_9CYAN</name>
<evidence type="ECO:0008006" key="4">
    <source>
        <dbReference type="Google" id="ProtNLM"/>
    </source>
</evidence>
<sequence>MGRTIFLLVSVLLFQTFTIVAPASAIAAINHSGQVTALHVPIYKSHLQLKPTPLVAQTTFSQSSNNLPEIVSTSENVKFDVNDISFLWPVPSNPREANELIASDEKTADGRSQIWPKSVFDTIIKTAQTVGVKDSTGNTSQINFNDGLLQDVFDQQKTWKIVGMRIDPSAPGSSSKIVNERGSVPQIRLIMQPVTVDSFGQVIVHDYTAHLVYNFTKGSRRPAVPDKEKFSEMVDDLKRLKANLAASGGSTDGKPLGVHPGFKMRNGQNFRNALKTFIKKYAAEENLFGVSFMGLAPPEPWIFFAMAKLNGSFVQISAPTLGSNKAQMLSFLDNKNVLPVPVTENLDNGKGVSTAMLFEEDAQSKLSSPVFAGQARPRFREIPDIIANPERAHFFNTDCVSCHSESVRRQNLDIKTGDALFRYKLPIGISGVDTALLPDDSWNVRNFGWFPNFRGAVETVTLRTANETAEAVEFINHEYLINTPINNAVAKDNGIGGANLRRRPLQLSELGKDGFCVLKPGESVGIDAIESGGKGFMKINVVIPNDSCPSFKGDLFIFQKHFDVSPITKAVAKKNDVGDVAGASLRRRPLQLSKLTSDEFCELKPNQSIGVNAVQAVRDGFTKVNVIVPSPSCPSFKGNVFVFSKHFNFD</sequence>
<evidence type="ECO:0000256" key="1">
    <source>
        <dbReference type="SAM" id="SignalP"/>
    </source>
</evidence>
<protein>
    <recommendedName>
        <fullName evidence="4">Cytochrome c domain-containing protein</fullName>
    </recommendedName>
</protein>
<feature type="chain" id="PRO_5006147174" description="Cytochrome c domain-containing protein" evidence="1">
    <location>
        <begin position="28"/>
        <end position="650"/>
    </location>
</feature>